<name>A0A4Q1K190_9FLAO</name>
<sequence>MEIKDKANFKSVIRQILQSTAGSNFNIKNLGYLPRWVILLLDIAAIAMSCAFTYFVFLWLSLDFFKGENYSLKLVLYFGVNIFFFWWFKTYAGIIRHSSFIDAIKIFFSLAFSTAVLVFIDVVSKYVFKYDLYITIALILNPLFSFFLLFSYRVLVKQVFENIVKPIQGGKLVNALIYGADANAISITNALNAEIPSRFKILGFIDKYNLNDTKRILNLPIVSQKKKISVIMRSMGAEALIVADKSLSKEEQMIIVDDCLEYNLKVYTVPLITDWENQQEISKKIKSFQIEDLLDRKPIVLDNKLISNQIQNKTILVTGAAGSIGSEIVRQLLNFEPEKLLILDQAESPLHDLTLEIQKLNNKIEIISLIADIRDKNGIARILEMYKPHLIYHAAAYKHVPLMEENPSQAIFANVMGTKNLADLAVEFGVEKFVMVSTDKAVNPSNVMGASKRIAEKYVQSLFFNELKSNSDTTKFITTRFGNVLGSNGSVVPLFSKQIAEGGPVTITHEEIIRYFMTIPEACQLVLEAGGMGNGGEIYIFDMGKPVKIYDLAKKMIRLAGYVPEKEIKIKVVGLRPGEKLYEELLTDQSKTLPTHHEKIMIAQEVIEKFENIDQDVSEVMQLAQNYEANLIVAKMKQIVPEYISLNSSFEILDTK</sequence>
<dbReference type="PANTHER" id="PTHR43318">
    <property type="entry name" value="UDP-N-ACETYLGLUCOSAMINE 4,6-DEHYDRATASE"/>
    <property type="match status" value="1"/>
</dbReference>
<dbReference type="OrthoDB" id="9803111at2"/>
<evidence type="ECO:0000313" key="5">
    <source>
        <dbReference type="Proteomes" id="UP000290283"/>
    </source>
</evidence>
<dbReference type="AlphaFoldDB" id="A0A4Q1K190"/>
<feature type="transmembrane region" description="Helical" evidence="2">
    <location>
        <begin position="36"/>
        <end position="58"/>
    </location>
</feature>
<keyword evidence="2" id="KW-0812">Transmembrane</keyword>
<dbReference type="PANTHER" id="PTHR43318:SF1">
    <property type="entry name" value="POLYSACCHARIDE BIOSYNTHESIS PROTEIN EPSC-RELATED"/>
    <property type="match status" value="1"/>
</dbReference>
<dbReference type="InterPro" id="IPR051203">
    <property type="entry name" value="Polysaccharide_Synthase-Rel"/>
</dbReference>
<reference evidence="5" key="1">
    <citation type="submission" date="2019-01" db="EMBL/GenBank/DDBJ databases">
        <title>Cytophagaceae bacterium strain CAR-16.</title>
        <authorList>
            <person name="Chen W.-M."/>
        </authorList>
    </citation>
    <scope>NUCLEOTIDE SEQUENCE [LARGE SCALE GENOMIC DNA]</scope>
    <source>
        <strain evidence="5">LLJ-11</strain>
    </source>
</reference>
<feature type="transmembrane region" description="Helical" evidence="2">
    <location>
        <begin position="132"/>
        <end position="155"/>
    </location>
</feature>
<evidence type="ECO:0000256" key="2">
    <source>
        <dbReference type="SAM" id="Phobius"/>
    </source>
</evidence>
<evidence type="ECO:0000256" key="1">
    <source>
        <dbReference type="ARBA" id="ARBA00007430"/>
    </source>
</evidence>
<organism evidence="4 5">
    <name type="scientific">Flavobacterium amnicola</name>
    <dbReference type="NCBI Taxonomy" id="2506422"/>
    <lineage>
        <taxon>Bacteria</taxon>
        <taxon>Pseudomonadati</taxon>
        <taxon>Bacteroidota</taxon>
        <taxon>Flavobacteriia</taxon>
        <taxon>Flavobacteriales</taxon>
        <taxon>Flavobacteriaceae</taxon>
        <taxon>Flavobacterium</taxon>
    </lineage>
</organism>
<dbReference type="Proteomes" id="UP000290283">
    <property type="component" value="Unassembled WGS sequence"/>
</dbReference>
<evidence type="ECO:0000313" key="4">
    <source>
        <dbReference type="EMBL" id="RXR17771.1"/>
    </source>
</evidence>
<feature type="transmembrane region" description="Helical" evidence="2">
    <location>
        <begin position="70"/>
        <end position="88"/>
    </location>
</feature>
<dbReference type="RefSeq" id="WP_129436199.1">
    <property type="nucleotide sequence ID" value="NZ_SBKO01000004.1"/>
</dbReference>
<evidence type="ECO:0000259" key="3">
    <source>
        <dbReference type="Pfam" id="PF02719"/>
    </source>
</evidence>
<feature type="domain" description="Polysaccharide biosynthesis protein CapD-like" evidence="3">
    <location>
        <begin position="315"/>
        <end position="604"/>
    </location>
</feature>
<dbReference type="Pfam" id="PF02719">
    <property type="entry name" value="Polysacc_synt_2"/>
    <property type="match status" value="1"/>
</dbReference>
<comment type="caution">
    <text evidence="4">The sequence shown here is derived from an EMBL/GenBank/DDBJ whole genome shotgun (WGS) entry which is preliminary data.</text>
</comment>
<dbReference type="SUPFAM" id="SSF51735">
    <property type="entry name" value="NAD(P)-binding Rossmann-fold domains"/>
    <property type="match status" value="1"/>
</dbReference>
<proteinExistence type="inferred from homology"/>
<dbReference type="Gene3D" id="3.40.50.720">
    <property type="entry name" value="NAD(P)-binding Rossmann-like Domain"/>
    <property type="match status" value="2"/>
</dbReference>
<accession>A0A4Q1K190</accession>
<protein>
    <submittedName>
        <fullName evidence="4">Polysaccharide biosynthesis protein</fullName>
    </submittedName>
</protein>
<dbReference type="InterPro" id="IPR036291">
    <property type="entry name" value="NAD(P)-bd_dom_sf"/>
</dbReference>
<dbReference type="CDD" id="cd05237">
    <property type="entry name" value="UDP_invert_4-6DH_SDR_e"/>
    <property type="match status" value="1"/>
</dbReference>
<comment type="similarity">
    <text evidence="1">Belongs to the polysaccharide synthase family.</text>
</comment>
<dbReference type="InterPro" id="IPR003869">
    <property type="entry name" value="Polysac_CapD-like"/>
</dbReference>
<gene>
    <name evidence="4" type="ORF">EQG63_09820</name>
</gene>
<feature type="transmembrane region" description="Helical" evidence="2">
    <location>
        <begin position="100"/>
        <end position="120"/>
    </location>
</feature>
<keyword evidence="5" id="KW-1185">Reference proteome</keyword>
<dbReference type="EMBL" id="SBKO01000004">
    <property type="protein sequence ID" value="RXR17771.1"/>
    <property type="molecule type" value="Genomic_DNA"/>
</dbReference>
<keyword evidence="2" id="KW-1133">Transmembrane helix</keyword>
<keyword evidence="2" id="KW-0472">Membrane</keyword>